<dbReference type="GO" id="GO:0052689">
    <property type="term" value="F:carboxylic ester hydrolase activity"/>
    <property type="evidence" value="ECO:0007669"/>
    <property type="project" value="TreeGrafter"/>
</dbReference>
<organism evidence="4">
    <name type="scientific">Chrysotila carterae</name>
    <name type="common">Marine alga</name>
    <name type="synonym">Syracosphaera carterae</name>
    <dbReference type="NCBI Taxonomy" id="13221"/>
    <lineage>
        <taxon>Eukaryota</taxon>
        <taxon>Haptista</taxon>
        <taxon>Haptophyta</taxon>
        <taxon>Prymnesiophyceae</taxon>
        <taxon>Isochrysidales</taxon>
        <taxon>Isochrysidaceae</taxon>
        <taxon>Chrysotila</taxon>
    </lineage>
</organism>
<dbReference type="AlphaFoldDB" id="A0A7S4EZ35"/>
<sequence length="351" mass="37404">MAVALGANTNDSNLFVQQQTPRPLTRDAYLQILRAQVPPGLHSAKLRAALEAHYSPLSDAAADHTDLLGWLQSDATLCSQRRLAASFSAAGAPTYLYRYNWWFHSTTSCTATSNWHAPKLGSMHQDEVTFVFGQPIFMNIGYTNCSVPGWDGFDPSCLGCTFDERDLGFARAVGRLWTSFAASGDPNARGASGAWAWEDAHGHEPEVAGEVAGGIAGEMLGGVTGEVMAGGVGEKAGELAGELVGEWAGEHVEHSVSEWVGERTEGRVGTSATSSFGSTAAAAAVEWPEFGASGRNVYLHPAPAPFASQRMASEASMGRADACNLWDAVVRLREHAQRHSHPRTQPHVQAA</sequence>
<dbReference type="InterPro" id="IPR002018">
    <property type="entry name" value="CarbesteraseB"/>
</dbReference>
<evidence type="ECO:0000256" key="2">
    <source>
        <dbReference type="ARBA" id="ARBA00022801"/>
    </source>
</evidence>
<dbReference type="InterPro" id="IPR050654">
    <property type="entry name" value="AChE-related_enzymes"/>
</dbReference>
<dbReference type="Gene3D" id="3.40.50.1820">
    <property type="entry name" value="alpha/beta hydrolase"/>
    <property type="match status" value="1"/>
</dbReference>
<dbReference type="PANTHER" id="PTHR43918">
    <property type="entry name" value="ACETYLCHOLINESTERASE"/>
    <property type="match status" value="1"/>
</dbReference>
<dbReference type="InterPro" id="IPR029058">
    <property type="entry name" value="AB_hydrolase_fold"/>
</dbReference>
<evidence type="ECO:0000256" key="1">
    <source>
        <dbReference type="ARBA" id="ARBA00005964"/>
    </source>
</evidence>
<comment type="similarity">
    <text evidence="1">Belongs to the type-B carboxylesterase/lipase family.</text>
</comment>
<evidence type="ECO:0000259" key="3">
    <source>
        <dbReference type="Pfam" id="PF00135"/>
    </source>
</evidence>
<proteinExistence type="inferred from homology"/>
<dbReference type="SUPFAM" id="SSF53474">
    <property type="entry name" value="alpha/beta-Hydrolases"/>
    <property type="match status" value="1"/>
</dbReference>
<gene>
    <name evidence="4" type="ORF">PCAR00345_LOCUS15174</name>
</gene>
<dbReference type="Pfam" id="PF00135">
    <property type="entry name" value="COesterase"/>
    <property type="match status" value="1"/>
</dbReference>
<reference evidence="4" key="1">
    <citation type="submission" date="2021-01" db="EMBL/GenBank/DDBJ databases">
        <authorList>
            <person name="Corre E."/>
            <person name="Pelletier E."/>
            <person name="Niang G."/>
            <person name="Scheremetjew M."/>
            <person name="Finn R."/>
            <person name="Kale V."/>
            <person name="Holt S."/>
            <person name="Cochrane G."/>
            <person name="Meng A."/>
            <person name="Brown T."/>
            <person name="Cohen L."/>
        </authorList>
    </citation>
    <scope>NUCLEOTIDE SEQUENCE</scope>
    <source>
        <strain evidence="4">CCMP645</strain>
    </source>
</reference>
<dbReference type="PANTHER" id="PTHR43918:SF4">
    <property type="entry name" value="CARBOXYLIC ESTER HYDROLASE"/>
    <property type="match status" value="1"/>
</dbReference>
<protein>
    <recommendedName>
        <fullName evidence="3">Carboxylesterase type B domain-containing protein</fullName>
    </recommendedName>
</protein>
<feature type="domain" description="Carboxylesterase type B" evidence="3">
    <location>
        <begin position="4"/>
        <end position="200"/>
    </location>
</feature>
<accession>A0A7S4EZ35</accession>
<keyword evidence="2" id="KW-0378">Hydrolase</keyword>
<evidence type="ECO:0000313" key="4">
    <source>
        <dbReference type="EMBL" id="CAE0762562.1"/>
    </source>
</evidence>
<dbReference type="EMBL" id="HBIZ01024002">
    <property type="protein sequence ID" value="CAE0762562.1"/>
    <property type="molecule type" value="Transcribed_RNA"/>
</dbReference>
<name>A0A7S4EZ35_CHRCT</name>